<comment type="caution">
    <text evidence="1">The sequence shown here is derived from an EMBL/GenBank/DDBJ whole genome shotgun (WGS) entry which is preliminary data.</text>
</comment>
<gene>
    <name evidence="1" type="ORF">I6M88_08895</name>
</gene>
<organism evidence="1 2">
    <name type="scientific">Citrobacter sedlakii</name>
    <dbReference type="NCBI Taxonomy" id="67826"/>
    <lineage>
        <taxon>Bacteria</taxon>
        <taxon>Pseudomonadati</taxon>
        <taxon>Pseudomonadota</taxon>
        <taxon>Gammaproteobacteria</taxon>
        <taxon>Enterobacterales</taxon>
        <taxon>Enterobacteriaceae</taxon>
        <taxon>Citrobacter</taxon>
        <taxon>Citrobacter freundii complex</taxon>
    </lineage>
</organism>
<dbReference type="EMBL" id="JADWND010000003">
    <property type="protein sequence ID" value="MBJ8381093.1"/>
    <property type="molecule type" value="Genomic_DNA"/>
</dbReference>
<reference evidence="1 2" key="1">
    <citation type="submission" date="2020-11" db="EMBL/GenBank/DDBJ databases">
        <title>Enhanced detection system for hospital associated transmission using whole genome sequencing surveillance.</title>
        <authorList>
            <person name="Harrison L.H."/>
            <person name="Van Tyne D."/>
            <person name="Marsh J.W."/>
            <person name="Griffith M.P."/>
            <person name="Snyder D.J."/>
            <person name="Cooper V.S."/>
            <person name="Mustapha M."/>
        </authorList>
    </citation>
    <scope>NUCLEOTIDE SEQUENCE [LARGE SCALE GENOMIC DNA]</scope>
    <source>
        <strain evidence="1 2">CB00117</strain>
    </source>
</reference>
<dbReference type="Proteomes" id="UP000746649">
    <property type="component" value="Unassembled WGS sequence"/>
</dbReference>
<sequence>MHNNAFQIQCSSPATNQSYFQLQFEASILPEQLQGASAVLSFYAKAYNSHVDGIKGTLAYSPSGVMTEGDNSVSIPPDYFFRKFIHFRIGSMPLDADVSTSERVIVSINFPVGSVFAIDIASAVFTIGDIAYPLTACL</sequence>
<protein>
    <submittedName>
        <fullName evidence="1">Uncharacterized protein</fullName>
    </submittedName>
</protein>
<keyword evidence="2" id="KW-1185">Reference proteome</keyword>
<proteinExistence type="predicted"/>
<dbReference type="RefSeq" id="WP_200034667.1">
    <property type="nucleotide sequence ID" value="NZ_JADWND010000003.1"/>
</dbReference>
<evidence type="ECO:0000313" key="2">
    <source>
        <dbReference type="Proteomes" id="UP000746649"/>
    </source>
</evidence>
<accession>A0ABS0ZQJ3</accession>
<name>A0ABS0ZQJ3_9ENTR</name>
<evidence type="ECO:0000313" key="1">
    <source>
        <dbReference type="EMBL" id="MBJ8381093.1"/>
    </source>
</evidence>